<evidence type="ECO:0000313" key="1">
    <source>
        <dbReference type="EMBL" id="TCC90595.1"/>
    </source>
</evidence>
<keyword evidence="2" id="KW-1185">Reference proteome</keyword>
<reference evidence="1 2" key="1">
    <citation type="submission" date="2019-02" db="EMBL/GenBank/DDBJ databases">
        <title>Pedobacter sp. RP-1-13 sp. nov., isolated from Arctic soil.</title>
        <authorList>
            <person name="Dahal R.H."/>
        </authorList>
    </citation>
    <scope>NUCLEOTIDE SEQUENCE [LARGE SCALE GENOMIC DNA]</scope>
    <source>
        <strain evidence="1 2">RP-1-13</strain>
    </source>
</reference>
<protein>
    <submittedName>
        <fullName evidence="1">6-bladed beta-propeller</fullName>
    </submittedName>
</protein>
<dbReference type="Pfam" id="PF17170">
    <property type="entry name" value="DUF5128"/>
    <property type="match status" value="1"/>
</dbReference>
<organism evidence="1 2">
    <name type="scientific">Pedobacter frigiditerrae</name>
    <dbReference type="NCBI Taxonomy" id="2530452"/>
    <lineage>
        <taxon>Bacteria</taxon>
        <taxon>Pseudomonadati</taxon>
        <taxon>Bacteroidota</taxon>
        <taxon>Sphingobacteriia</taxon>
        <taxon>Sphingobacteriales</taxon>
        <taxon>Sphingobacteriaceae</taxon>
        <taxon>Pedobacter</taxon>
    </lineage>
</organism>
<dbReference type="EMBL" id="SJSK01000003">
    <property type="protein sequence ID" value="TCC90595.1"/>
    <property type="molecule type" value="Genomic_DNA"/>
</dbReference>
<gene>
    <name evidence="1" type="ORF">EZ428_15120</name>
</gene>
<dbReference type="RefSeq" id="WP_131553992.1">
    <property type="nucleotide sequence ID" value="NZ_SJSK01000003.1"/>
</dbReference>
<evidence type="ECO:0000313" key="2">
    <source>
        <dbReference type="Proteomes" id="UP000292884"/>
    </source>
</evidence>
<comment type="caution">
    <text evidence="1">The sequence shown here is derived from an EMBL/GenBank/DDBJ whole genome shotgun (WGS) entry which is preliminary data.</text>
</comment>
<dbReference type="Proteomes" id="UP000292884">
    <property type="component" value="Unassembled WGS sequence"/>
</dbReference>
<proteinExistence type="predicted"/>
<name>A0A4R0MU28_9SPHI</name>
<accession>A0A4R0MU28</accession>
<dbReference type="OrthoDB" id="828283at2"/>
<dbReference type="AlphaFoldDB" id="A0A4R0MU28"/>
<sequence>MTSLKTICTFILLLNTFVSVSQQKGANQDERTFRIDPSDAIGANISQVFSSVNYIPLETTKGSVFGHIKQLEVTEKYFIILDDDTNCILLFTKNGKFYQKIAGGNPSNQGNRIQYFTVNKWRNEIIYLSRNERTLKYFNFEGKNIKNVPIASKEAVSLGQISKFINSDIALTYNDYNSNYSGKRNLILFIDSLGNIKDQQIPFNAENITNLDKVDNRYYRRVNLNFSKKFDGFLFTHSYDYNIYKVSLGHLDTLCRIIFPAKLGMADDFLSNDEYYNKADDYFSSKNPSKINFLSNVYLIGNNLVFKWWNNKKDNLENLKNLIYNTKSGTLYAFNHILPDASNYYLPIFDSERAYEDFIKASSQDLNVGETNVLYSSISSQLLFSTHKDRKDKKTIYSPELISYFKVGKMTDNPVLVELKLRDAL</sequence>